<proteinExistence type="predicted"/>
<dbReference type="AlphaFoldDB" id="A0A9Q3CME4"/>
<name>A0A9Q3CME4_9BASI</name>
<reference evidence="1" key="1">
    <citation type="submission" date="2021-03" db="EMBL/GenBank/DDBJ databases">
        <title>Draft genome sequence of rust myrtle Austropuccinia psidii MF-1, a brazilian biotype.</title>
        <authorList>
            <person name="Quecine M.C."/>
            <person name="Pachon D.M.R."/>
            <person name="Bonatelli M.L."/>
            <person name="Correr F.H."/>
            <person name="Franceschini L.M."/>
            <person name="Leite T.F."/>
            <person name="Margarido G.R.A."/>
            <person name="Almeida C.A."/>
            <person name="Ferrarezi J.A."/>
            <person name="Labate C.A."/>
        </authorList>
    </citation>
    <scope>NUCLEOTIDE SEQUENCE</scope>
    <source>
        <strain evidence="1">MF-1</strain>
    </source>
</reference>
<comment type="caution">
    <text evidence="1">The sequence shown here is derived from an EMBL/GenBank/DDBJ whole genome shotgun (WGS) entry which is preliminary data.</text>
</comment>
<evidence type="ECO:0000313" key="1">
    <source>
        <dbReference type="EMBL" id="MBW0485548.1"/>
    </source>
</evidence>
<gene>
    <name evidence="1" type="ORF">O181_025263</name>
</gene>
<protein>
    <submittedName>
        <fullName evidence="1">Uncharacterized protein</fullName>
    </submittedName>
</protein>
<keyword evidence="2" id="KW-1185">Reference proteome</keyword>
<accession>A0A9Q3CME4</accession>
<sequence length="94" mass="11054">MAVVYKEEDIHNNYDSLSRWELANTHYNPPYLYLEADSQILIEGINITDIETEVFEEVRYSFKQGRNYHISASLLDKDCKFSALVNSLFDKRKS</sequence>
<evidence type="ECO:0000313" key="2">
    <source>
        <dbReference type="Proteomes" id="UP000765509"/>
    </source>
</evidence>
<dbReference type="EMBL" id="AVOT02008223">
    <property type="protein sequence ID" value="MBW0485548.1"/>
    <property type="molecule type" value="Genomic_DNA"/>
</dbReference>
<organism evidence="1 2">
    <name type="scientific">Austropuccinia psidii MF-1</name>
    <dbReference type="NCBI Taxonomy" id="1389203"/>
    <lineage>
        <taxon>Eukaryota</taxon>
        <taxon>Fungi</taxon>
        <taxon>Dikarya</taxon>
        <taxon>Basidiomycota</taxon>
        <taxon>Pucciniomycotina</taxon>
        <taxon>Pucciniomycetes</taxon>
        <taxon>Pucciniales</taxon>
        <taxon>Sphaerophragmiaceae</taxon>
        <taxon>Austropuccinia</taxon>
    </lineage>
</organism>
<dbReference type="Proteomes" id="UP000765509">
    <property type="component" value="Unassembled WGS sequence"/>
</dbReference>